<evidence type="ECO:0000313" key="1">
    <source>
        <dbReference type="EMBL" id="AXI03545.1"/>
    </source>
</evidence>
<reference evidence="1 2" key="1">
    <citation type="submission" date="2018-07" db="EMBL/GenBank/DDBJ databases">
        <title>Genome sequencing of Moraxellaceae gen. HYN0046.</title>
        <authorList>
            <person name="Kim M."/>
            <person name="Yi H."/>
        </authorList>
    </citation>
    <scope>NUCLEOTIDE SEQUENCE [LARGE SCALE GENOMIC DNA]</scope>
    <source>
        <strain evidence="1 2">HYN0046</strain>
    </source>
</reference>
<sequence>MAKSIISASKKSVLTNFLKHEYFLFLDIEPNGKNVLTFIQAIGQRSMKLKRAIDLFNMLFINVLL</sequence>
<dbReference type="Proteomes" id="UP000253940">
    <property type="component" value="Chromosome"/>
</dbReference>
<dbReference type="AlphaFoldDB" id="A0A345P8D6"/>
<name>A0A345P8D6_9GAMM</name>
<dbReference type="EMBL" id="CP031222">
    <property type="protein sequence ID" value="AXI03545.1"/>
    <property type="molecule type" value="Genomic_DNA"/>
</dbReference>
<protein>
    <submittedName>
        <fullName evidence="1">Uncharacterized protein</fullName>
    </submittedName>
</protein>
<gene>
    <name evidence="1" type="ORF">HYN46_12290</name>
</gene>
<organism evidence="1 2">
    <name type="scientific">Aquirhabdus parva</name>
    <dbReference type="NCBI Taxonomy" id="2283318"/>
    <lineage>
        <taxon>Bacteria</taxon>
        <taxon>Pseudomonadati</taxon>
        <taxon>Pseudomonadota</taxon>
        <taxon>Gammaproteobacteria</taxon>
        <taxon>Moraxellales</taxon>
        <taxon>Moraxellaceae</taxon>
        <taxon>Aquirhabdus</taxon>
    </lineage>
</organism>
<keyword evidence="2" id="KW-1185">Reference proteome</keyword>
<accession>A0A345P8D6</accession>
<proteinExistence type="predicted"/>
<evidence type="ECO:0000313" key="2">
    <source>
        <dbReference type="Proteomes" id="UP000253940"/>
    </source>
</evidence>
<dbReference type="KEGG" id="mbah:HYN46_12290"/>